<proteinExistence type="predicted"/>
<reference evidence="2" key="1">
    <citation type="submission" date="2022-12" db="EMBL/GenBank/DDBJ databases">
        <title>Marinomonas 15G1-11 sp. nov, isolated from marine algae.</title>
        <authorList>
            <person name="Butt M."/>
            <person name="Choi D.G."/>
            <person name="Kim J.M."/>
            <person name="Lee J.K."/>
            <person name="Baek J.H."/>
            <person name="Jeon C.O."/>
        </authorList>
    </citation>
    <scope>NUCLEOTIDE SEQUENCE</scope>
    <source>
        <strain evidence="2">15G1-11</strain>
    </source>
</reference>
<evidence type="ECO:0000313" key="2">
    <source>
        <dbReference type="EMBL" id="MCZ2722085.1"/>
    </source>
</evidence>
<dbReference type="NCBIfam" id="TIGR00199">
    <property type="entry name" value="PncC_domain"/>
    <property type="match status" value="1"/>
</dbReference>
<dbReference type="Gene3D" id="3.90.950.20">
    <property type="entry name" value="CinA-like"/>
    <property type="match status" value="1"/>
</dbReference>
<evidence type="ECO:0000313" key="3">
    <source>
        <dbReference type="Proteomes" id="UP001149719"/>
    </source>
</evidence>
<dbReference type="SUPFAM" id="SSF142433">
    <property type="entry name" value="CinA-like"/>
    <property type="match status" value="1"/>
</dbReference>
<keyword evidence="3" id="KW-1185">Reference proteome</keyword>
<organism evidence="2 3">
    <name type="scientific">Marinomonas phaeophyticola</name>
    <dbReference type="NCBI Taxonomy" id="3004091"/>
    <lineage>
        <taxon>Bacteria</taxon>
        <taxon>Pseudomonadati</taxon>
        <taxon>Pseudomonadota</taxon>
        <taxon>Gammaproteobacteria</taxon>
        <taxon>Oceanospirillales</taxon>
        <taxon>Oceanospirillaceae</taxon>
        <taxon>Marinomonas</taxon>
    </lineage>
</organism>
<gene>
    <name evidence="2" type="ORF">O1D97_10610</name>
</gene>
<evidence type="ECO:0000259" key="1">
    <source>
        <dbReference type="Pfam" id="PF02464"/>
    </source>
</evidence>
<feature type="domain" description="CinA C-terminal" evidence="1">
    <location>
        <begin position="10"/>
        <end position="160"/>
    </location>
</feature>
<dbReference type="RefSeq" id="WP_269125444.1">
    <property type="nucleotide sequence ID" value="NZ_JAPUBN010000016.1"/>
</dbReference>
<sequence>MIISTEIKRLVSALSERLIEKEYQLATAESCTGGLIGAACTEQEGSSAWFQCALVTYSNESKQRLLGVQADTLLSYGAVSRETVSEMCVGALNQEVDVVVSVSGIAGPGGATEGKPVGTVYIGWQKKGSPSTINRFNFDGDRSEVREKATTEALKGLIKLLE</sequence>
<name>A0ABT4JV27_9GAMM</name>
<dbReference type="EMBL" id="JAPUBN010000016">
    <property type="protein sequence ID" value="MCZ2722085.1"/>
    <property type="molecule type" value="Genomic_DNA"/>
</dbReference>
<dbReference type="InterPro" id="IPR008136">
    <property type="entry name" value="CinA_C"/>
</dbReference>
<dbReference type="InterPro" id="IPR036653">
    <property type="entry name" value="CinA-like_C"/>
</dbReference>
<comment type="caution">
    <text evidence="2">The sequence shown here is derived from an EMBL/GenBank/DDBJ whole genome shotgun (WGS) entry which is preliminary data.</text>
</comment>
<dbReference type="Proteomes" id="UP001149719">
    <property type="component" value="Unassembled WGS sequence"/>
</dbReference>
<dbReference type="Pfam" id="PF02464">
    <property type="entry name" value="CinA"/>
    <property type="match status" value="1"/>
</dbReference>
<accession>A0ABT4JV27</accession>
<protein>
    <submittedName>
        <fullName evidence="2">CinA family protein</fullName>
    </submittedName>
</protein>